<evidence type="ECO:0000256" key="4">
    <source>
        <dbReference type="ARBA" id="ARBA00022989"/>
    </source>
</evidence>
<dbReference type="Pfam" id="PF04930">
    <property type="entry name" value="FUN14"/>
    <property type="match status" value="1"/>
</dbReference>
<keyword evidence="8" id="KW-1185">Reference proteome</keyword>
<dbReference type="GO" id="GO:0016020">
    <property type="term" value="C:membrane"/>
    <property type="evidence" value="ECO:0007669"/>
    <property type="project" value="UniProtKB-SubCell"/>
</dbReference>
<keyword evidence="3 6" id="KW-0812">Transmembrane</keyword>
<dbReference type="OrthoDB" id="3990500at2759"/>
<evidence type="ECO:0000313" key="8">
    <source>
        <dbReference type="Proteomes" id="UP000799539"/>
    </source>
</evidence>
<reference evidence="7" key="1">
    <citation type="journal article" date="2020" name="Stud. Mycol.">
        <title>101 Dothideomycetes genomes: a test case for predicting lifestyles and emergence of pathogens.</title>
        <authorList>
            <person name="Haridas S."/>
            <person name="Albert R."/>
            <person name="Binder M."/>
            <person name="Bloem J."/>
            <person name="Labutti K."/>
            <person name="Salamov A."/>
            <person name="Andreopoulos B."/>
            <person name="Baker S."/>
            <person name="Barry K."/>
            <person name="Bills G."/>
            <person name="Bluhm B."/>
            <person name="Cannon C."/>
            <person name="Castanera R."/>
            <person name="Culley D."/>
            <person name="Daum C."/>
            <person name="Ezra D."/>
            <person name="Gonzalez J."/>
            <person name="Henrissat B."/>
            <person name="Kuo A."/>
            <person name="Liang C."/>
            <person name="Lipzen A."/>
            <person name="Lutzoni F."/>
            <person name="Magnuson J."/>
            <person name="Mondo S."/>
            <person name="Nolan M."/>
            <person name="Ohm R."/>
            <person name="Pangilinan J."/>
            <person name="Park H.-J."/>
            <person name="Ramirez L."/>
            <person name="Alfaro M."/>
            <person name="Sun H."/>
            <person name="Tritt A."/>
            <person name="Yoshinaga Y."/>
            <person name="Zwiers L.-H."/>
            <person name="Turgeon B."/>
            <person name="Goodwin S."/>
            <person name="Spatafora J."/>
            <person name="Crous P."/>
            <person name="Grigoriev I."/>
        </authorList>
    </citation>
    <scope>NUCLEOTIDE SEQUENCE</scope>
    <source>
        <strain evidence="7">SCOH1-5</strain>
    </source>
</reference>
<evidence type="ECO:0000256" key="5">
    <source>
        <dbReference type="ARBA" id="ARBA00023136"/>
    </source>
</evidence>
<protein>
    <recommendedName>
        <fullName evidence="9">FUN14 domain-containing protein</fullName>
    </recommendedName>
</protein>
<evidence type="ECO:0000256" key="2">
    <source>
        <dbReference type="ARBA" id="ARBA00009160"/>
    </source>
</evidence>
<name>A0A6A6F3H4_9PEZI</name>
<evidence type="ECO:0000256" key="1">
    <source>
        <dbReference type="ARBA" id="ARBA00004370"/>
    </source>
</evidence>
<feature type="transmembrane region" description="Helical" evidence="6">
    <location>
        <begin position="158"/>
        <end position="176"/>
    </location>
</feature>
<feature type="transmembrane region" description="Helical" evidence="6">
    <location>
        <begin position="116"/>
        <end position="137"/>
    </location>
</feature>
<gene>
    <name evidence="7" type="ORF">CERZMDRAFT_87732</name>
</gene>
<organism evidence="7 8">
    <name type="scientific">Cercospora zeae-maydis SCOH1-5</name>
    <dbReference type="NCBI Taxonomy" id="717836"/>
    <lineage>
        <taxon>Eukaryota</taxon>
        <taxon>Fungi</taxon>
        <taxon>Dikarya</taxon>
        <taxon>Ascomycota</taxon>
        <taxon>Pezizomycotina</taxon>
        <taxon>Dothideomycetes</taxon>
        <taxon>Dothideomycetidae</taxon>
        <taxon>Mycosphaerellales</taxon>
        <taxon>Mycosphaerellaceae</taxon>
        <taxon>Cercospora</taxon>
    </lineage>
</organism>
<accession>A0A6A6F3H4</accession>
<evidence type="ECO:0000256" key="6">
    <source>
        <dbReference type="SAM" id="Phobius"/>
    </source>
</evidence>
<feature type="transmembrane region" description="Helical" evidence="6">
    <location>
        <begin position="20"/>
        <end position="43"/>
    </location>
</feature>
<dbReference type="AlphaFoldDB" id="A0A6A6F3H4"/>
<dbReference type="InterPro" id="IPR007014">
    <property type="entry name" value="FUN14"/>
</dbReference>
<evidence type="ECO:0000313" key="7">
    <source>
        <dbReference type="EMBL" id="KAF2208342.1"/>
    </source>
</evidence>
<comment type="similarity">
    <text evidence="2">Belongs to the FUN14 family.</text>
</comment>
<dbReference type="Proteomes" id="UP000799539">
    <property type="component" value="Unassembled WGS sequence"/>
</dbReference>
<evidence type="ECO:0000256" key="3">
    <source>
        <dbReference type="ARBA" id="ARBA00022692"/>
    </source>
</evidence>
<proteinExistence type="inferred from homology"/>
<sequence length="179" mass="19171">MAFRFTPGLFHHTLRTPLLFGGAAFGAGLCFAQSQAFAHSLFFRSRRPILLDSSPASSSSSISSRDWSFGDASAGIQNINSGRWNNARSIRQLSAGSIIGLVTGLVISTFSKSLVLVIGLLVAGVQTAESYGIRLVPYKTIGKYVKGVDVRSAMRENVAFKISFGLMFALSAFAELPQS</sequence>
<dbReference type="EMBL" id="ML992694">
    <property type="protein sequence ID" value="KAF2208342.1"/>
    <property type="molecule type" value="Genomic_DNA"/>
</dbReference>
<comment type="subcellular location">
    <subcellularLocation>
        <location evidence="1">Membrane</location>
    </subcellularLocation>
</comment>
<keyword evidence="5 6" id="KW-0472">Membrane</keyword>
<keyword evidence="4 6" id="KW-1133">Transmembrane helix</keyword>
<feature type="transmembrane region" description="Helical" evidence="6">
    <location>
        <begin position="93"/>
        <end position="110"/>
    </location>
</feature>
<evidence type="ECO:0008006" key="9">
    <source>
        <dbReference type="Google" id="ProtNLM"/>
    </source>
</evidence>